<dbReference type="InterPro" id="IPR038900">
    <property type="entry name" value="TMC"/>
</dbReference>
<feature type="compositionally biased region" description="Polar residues" evidence="6">
    <location>
        <begin position="1000"/>
        <end position="1018"/>
    </location>
</feature>
<feature type="compositionally biased region" description="Pro residues" evidence="6">
    <location>
        <begin position="656"/>
        <end position="670"/>
    </location>
</feature>
<sequence>MGVPTQLPPRHPSARSRRMMSPQPRHFRGSIPSPRGASSPTFLTEMVERERARRAASHVQTSGIAASVESGIYPYSRRASSIYGAHRRSLAIIGANASQEGSIENIRERTRSNLTLDEELYDILFAFGEADMYGVSHKDEDEDAEAANKPMTRQLLLDKIRQKKEVINKLRCQAWNMNRKRRTLRLAQKYLEQHESKVSKTHLYKEELLKRWSMFLRWATNINTYLIPWESRIKKIESHFGSVVSSYFTFLRWVVYMNLIITLLVVSFVVIPEVLADVTNNDRRNLTRAEKIIPDTEVPAADTWAVIWGYNGYLRYSPIFYGYYSNDEYVSTGVKYSLPLAYFMIVLVVFGYSFFAILRKMASNASMSKMAGSKAEQYIFNWKVFTGWDYTIGNPETATNTHMAIVIKLRESIAESRVQEREKFQCLKFSLRVLANSLIISMIAFSIYVISFAVKGSDTGVEPDDTLGGSTLSKNRVPTVVSTITHVFPMVFDLIGRMENYHPRTALRAHLARVLVLYVLNYVTLIYTLFDKIENIRGNHPRKDSHEGPSRSRRQLGGRNPNMDRPPPFASRNFSNRTQMQKFMQGTKKIPYNYPITRKPDIIAKPDGKAITVQSQYGPVGVNHPTALVRNVSWANDTHRFMNNTKRYSTTRLGPTPLPIITPPPRPPTPKTKTFRTQKYGPDWRATASTPDNEDQDSKNKGKNAGIGVISAHSGKGSSGDYGDGIEVTIDPLNATYLDELLGNDTLYNETELLTSKESLRDHPGAGINEAVCWETLIGQEIVKLVTMDLIITIFSIIVIDFLRGLWVKYCSSWWCWDIETTFPEYGEFKVAENVLHIINNQVGYVIASKRPSLHCGPFARQDQFYDVISNLIKKYVDEDQLTWLKYIASPGVIIPLVLLLLLIIYFLVSLVKGLREANTDLQQQLVHERTEEKKKIFELAGGGTKKKSVQEPDRVAKHKEAKKMGQYLPEVESKRREPWRMYNNSDQNASLCPTDRTESSIASPTSAGSRSPNTVRSKIQKEFLPIVQPPSPTKPNFQPSLTSLDEVENSDNPSTSGAETGPYPLMKSSLSGGTTITKDVTMPSLAMSKSKSGLTDRVDDWFNDENQSEKSFDALDRSVDVATPDEIRSILRPYMESNFNKHTSAISLSAFPRDSNQYTVIFGSNRASTISKRSSKRDSISSFYDNNPREGSYDDVYSGTTGHGSGLRPGFSRAYRSVTALPSLDVTSTSFGTTLPNTRITHVPKSYSTHTPNDSNAVYTYGVPRESTALPVYAKEPKRIGAAQEEEPAKKTKSPPKENDKNSKKFETPSLTDEFKPWPSIEEVRMRRASLTKPPPVPKHRSRSPPKMVKSEHAEQTTSSSAPRFRISVSPTRKLPGESSGSDTDTTASKKRRFVIRQRLLPGSTASLASTATPQSQPSTNSQPPKRPDMFLKPGSPKAPMVEFGEDDSPRIQEMPPMPKKK</sequence>
<dbReference type="PANTHER" id="PTHR23302:SF40">
    <property type="entry name" value="TRANSMEMBRANE CHANNEL-LIKE PROTEIN"/>
    <property type="match status" value="1"/>
</dbReference>
<feature type="transmembrane region" description="Helical" evidence="7">
    <location>
        <begin position="884"/>
        <end position="909"/>
    </location>
</feature>
<feature type="compositionally biased region" description="Polar residues" evidence="6">
    <location>
        <begin position="1035"/>
        <end position="1044"/>
    </location>
</feature>
<evidence type="ECO:0000256" key="5">
    <source>
        <dbReference type="ARBA" id="ARBA00023136"/>
    </source>
</evidence>
<feature type="domain" description="TMC" evidence="8">
    <location>
        <begin position="773"/>
        <end position="843"/>
    </location>
</feature>
<evidence type="ECO:0000313" key="10">
    <source>
        <dbReference type="WBParaSite" id="ACRNAN_scaffold1100.g23237.t1"/>
    </source>
</evidence>
<feature type="transmembrane region" description="Helical" evidence="7">
    <location>
        <begin position="340"/>
        <end position="358"/>
    </location>
</feature>
<keyword evidence="4 7" id="KW-1133">Transmembrane helix</keyword>
<dbReference type="Proteomes" id="UP000887540">
    <property type="component" value="Unplaced"/>
</dbReference>
<evidence type="ECO:0000256" key="1">
    <source>
        <dbReference type="ARBA" id="ARBA00004141"/>
    </source>
</evidence>
<feature type="transmembrane region" description="Helical" evidence="7">
    <location>
        <begin position="433"/>
        <end position="454"/>
    </location>
</feature>
<feature type="transmembrane region" description="Helical" evidence="7">
    <location>
        <begin position="507"/>
        <end position="530"/>
    </location>
</feature>
<accession>A0A914CJ55</accession>
<evidence type="ECO:0000313" key="9">
    <source>
        <dbReference type="Proteomes" id="UP000887540"/>
    </source>
</evidence>
<feature type="region of interest" description="Disordered" evidence="6">
    <location>
        <begin position="1279"/>
        <end position="1463"/>
    </location>
</feature>
<evidence type="ECO:0000256" key="4">
    <source>
        <dbReference type="ARBA" id="ARBA00022989"/>
    </source>
</evidence>
<feature type="compositionally biased region" description="Basic and acidic residues" evidence="6">
    <location>
        <begin position="538"/>
        <end position="550"/>
    </location>
</feature>
<feature type="transmembrane region" description="Helical" evidence="7">
    <location>
        <begin position="782"/>
        <end position="803"/>
    </location>
</feature>
<dbReference type="WBParaSite" id="ACRNAN_scaffold1100.g23237.t1">
    <property type="protein sequence ID" value="ACRNAN_scaffold1100.g23237.t1"/>
    <property type="gene ID" value="ACRNAN_scaffold1100.g23237"/>
</dbReference>
<dbReference type="InterPro" id="IPR012496">
    <property type="entry name" value="TMC_dom"/>
</dbReference>
<organism evidence="9 10">
    <name type="scientific">Acrobeloides nanus</name>
    <dbReference type="NCBI Taxonomy" id="290746"/>
    <lineage>
        <taxon>Eukaryota</taxon>
        <taxon>Metazoa</taxon>
        <taxon>Ecdysozoa</taxon>
        <taxon>Nematoda</taxon>
        <taxon>Chromadorea</taxon>
        <taxon>Rhabditida</taxon>
        <taxon>Tylenchina</taxon>
        <taxon>Cephalobomorpha</taxon>
        <taxon>Cephaloboidea</taxon>
        <taxon>Cephalobidae</taxon>
        <taxon>Acrobeloides</taxon>
    </lineage>
</organism>
<feature type="compositionally biased region" description="Low complexity" evidence="6">
    <location>
        <begin position="1410"/>
        <end position="1425"/>
    </location>
</feature>
<protein>
    <submittedName>
        <fullName evidence="10">TMC domain-containing protein</fullName>
    </submittedName>
</protein>
<dbReference type="GO" id="GO:0008381">
    <property type="term" value="F:mechanosensitive monoatomic ion channel activity"/>
    <property type="evidence" value="ECO:0007669"/>
    <property type="project" value="TreeGrafter"/>
</dbReference>
<comment type="subcellular location">
    <subcellularLocation>
        <location evidence="1">Membrane</location>
        <topology evidence="1">Multi-pass membrane protein</topology>
    </subcellularLocation>
</comment>
<dbReference type="Pfam" id="PF07810">
    <property type="entry name" value="TMC"/>
    <property type="match status" value="1"/>
</dbReference>
<feature type="compositionally biased region" description="Basic and acidic residues" evidence="6">
    <location>
        <begin position="1288"/>
        <end position="1308"/>
    </location>
</feature>
<feature type="compositionally biased region" description="Polar residues" evidence="6">
    <location>
        <begin position="983"/>
        <end position="992"/>
    </location>
</feature>
<name>A0A914CJ55_9BILA</name>
<dbReference type="GO" id="GO:0005886">
    <property type="term" value="C:plasma membrane"/>
    <property type="evidence" value="ECO:0007669"/>
    <property type="project" value="InterPro"/>
</dbReference>
<feature type="transmembrane region" description="Helical" evidence="7">
    <location>
        <begin position="477"/>
        <end position="495"/>
    </location>
</feature>
<keyword evidence="3 7" id="KW-0812">Transmembrane</keyword>
<feature type="compositionally biased region" description="Pro residues" evidence="6">
    <location>
        <begin position="1"/>
        <end position="11"/>
    </location>
</feature>
<evidence type="ECO:0000256" key="7">
    <source>
        <dbReference type="SAM" id="Phobius"/>
    </source>
</evidence>
<feature type="region of interest" description="Disordered" evidence="6">
    <location>
        <begin position="1"/>
        <end position="40"/>
    </location>
</feature>
<evidence type="ECO:0000256" key="6">
    <source>
        <dbReference type="SAM" id="MobiDB-lite"/>
    </source>
</evidence>
<dbReference type="PANTHER" id="PTHR23302">
    <property type="entry name" value="TRANSMEMBRANE CHANNEL-RELATED"/>
    <property type="match status" value="1"/>
</dbReference>
<comment type="similarity">
    <text evidence="2">Belongs to the TMC family.</text>
</comment>
<feature type="transmembrane region" description="Helical" evidence="7">
    <location>
        <begin position="250"/>
        <end position="271"/>
    </location>
</feature>
<reference evidence="10" key="1">
    <citation type="submission" date="2022-11" db="UniProtKB">
        <authorList>
            <consortium name="WormBaseParasite"/>
        </authorList>
    </citation>
    <scope>IDENTIFICATION</scope>
</reference>
<keyword evidence="9" id="KW-1185">Reference proteome</keyword>
<feature type="region of interest" description="Disordered" evidence="6">
    <location>
        <begin position="942"/>
        <end position="1068"/>
    </location>
</feature>
<proteinExistence type="inferred from homology"/>
<feature type="region of interest" description="Disordered" evidence="6">
    <location>
        <begin position="648"/>
        <end position="707"/>
    </location>
</feature>
<feature type="region of interest" description="Disordered" evidence="6">
    <location>
        <begin position="538"/>
        <end position="576"/>
    </location>
</feature>
<keyword evidence="5 7" id="KW-0472">Membrane</keyword>
<evidence type="ECO:0000259" key="8">
    <source>
        <dbReference type="Pfam" id="PF07810"/>
    </source>
</evidence>
<evidence type="ECO:0000256" key="2">
    <source>
        <dbReference type="ARBA" id="ARBA00006510"/>
    </source>
</evidence>
<evidence type="ECO:0000256" key="3">
    <source>
        <dbReference type="ARBA" id="ARBA00022692"/>
    </source>
</evidence>